<dbReference type="InterPro" id="IPR014284">
    <property type="entry name" value="RNA_pol_sigma-70_dom"/>
</dbReference>
<dbReference type="InterPro" id="IPR000792">
    <property type="entry name" value="Tscrpt_reg_LuxR_C"/>
</dbReference>
<dbReference type="InterPro" id="IPR016371">
    <property type="entry name" value="RNA_pol_sigma-H_factor"/>
</dbReference>
<dbReference type="Pfam" id="PF04542">
    <property type="entry name" value="Sigma70_r2"/>
    <property type="match status" value="1"/>
</dbReference>
<dbReference type="AlphaFoldDB" id="A0A9W4KWZ3"/>
<dbReference type="Gene3D" id="1.10.10.10">
    <property type="entry name" value="Winged helix-like DNA-binding domain superfamily/Winged helix DNA-binding domain"/>
    <property type="match status" value="1"/>
</dbReference>
<dbReference type="InterPro" id="IPR007627">
    <property type="entry name" value="RNA_pol_sigma70_r2"/>
</dbReference>
<keyword evidence="2" id="KW-0731">Sigma factor</keyword>
<evidence type="ECO:0000259" key="5">
    <source>
        <dbReference type="PROSITE" id="PS00622"/>
    </source>
</evidence>
<dbReference type="InterPro" id="IPR013324">
    <property type="entry name" value="RNA_pol_sigma_r3/r4-like"/>
</dbReference>
<keyword evidence="4" id="KW-0804">Transcription</keyword>
<dbReference type="Proteomes" id="UP000789326">
    <property type="component" value="Unassembled WGS sequence"/>
</dbReference>
<evidence type="ECO:0000256" key="2">
    <source>
        <dbReference type="ARBA" id="ARBA00023082"/>
    </source>
</evidence>
<dbReference type="NCBIfam" id="NF006145">
    <property type="entry name" value="PRK08295.1-2"/>
    <property type="match status" value="1"/>
</dbReference>
<evidence type="ECO:0000259" key="6">
    <source>
        <dbReference type="PROSITE" id="PS00715"/>
    </source>
</evidence>
<feature type="domain" description="RNA polymerase sigma-70" evidence="6">
    <location>
        <begin position="60"/>
        <end position="73"/>
    </location>
</feature>
<organism evidence="7 8">
    <name type="scientific">Peribacillus simplex</name>
    <dbReference type="NCBI Taxonomy" id="1478"/>
    <lineage>
        <taxon>Bacteria</taxon>
        <taxon>Bacillati</taxon>
        <taxon>Bacillota</taxon>
        <taxon>Bacilli</taxon>
        <taxon>Bacillales</taxon>
        <taxon>Bacillaceae</taxon>
        <taxon>Peribacillus</taxon>
    </lineage>
</organism>
<dbReference type="Gene3D" id="1.20.120.1810">
    <property type="match status" value="1"/>
</dbReference>
<dbReference type="PROSITE" id="PS00715">
    <property type="entry name" value="SIGMA70_1"/>
    <property type="match status" value="1"/>
</dbReference>
<dbReference type="SUPFAM" id="SSF88946">
    <property type="entry name" value="Sigma2 domain of RNA polymerase sigma factors"/>
    <property type="match status" value="1"/>
</dbReference>
<keyword evidence="3" id="KW-0238">DNA-binding</keyword>
<dbReference type="InterPro" id="IPR000943">
    <property type="entry name" value="RNA_pol_sigma70"/>
</dbReference>
<dbReference type="PANTHER" id="PTHR30385">
    <property type="entry name" value="SIGMA FACTOR F FLAGELLAR"/>
    <property type="match status" value="1"/>
</dbReference>
<dbReference type="PRINTS" id="PR00038">
    <property type="entry name" value="HTHLUXR"/>
</dbReference>
<dbReference type="EMBL" id="CAKKMG010000031">
    <property type="protein sequence ID" value="CAH0226599.1"/>
    <property type="molecule type" value="Genomic_DNA"/>
</dbReference>
<dbReference type="NCBIfam" id="NF006147">
    <property type="entry name" value="PRK08295.1-4"/>
    <property type="match status" value="1"/>
</dbReference>
<evidence type="ECO:0000313" key="7">
    <source>
        <dbReference type="EMBL" id="CAH0226599.1"/>
    </source>
</evidence>
<gene>
    <name evidence="7" type="primary">sigH_2</name>
    <name evidence="7" type="ORF">SRABI133_02530</name>
</gene>
<dbReference type="NCBIfam" id="NF006148">
    <property type="entry name" value="PRK08295.1-5"/>
    <property type="match status" value="1"/>
</dbReference>
<dbReference type="NCBIfam" id="TIGR02937">
    <property type="entry name" value="sigma70-ECF"/>
    <property type="match status" value="1"/>
</dbReference>
<comment type="caution">
    <text evidence="7">The sequence shown here is derived from an EMBL/GenBank/DDBJ whole genome shotgun (WGS) entry which is preliminary data.</text>
</comment>
<name>A0A9W4KWZ3_9BACI</name>
<dbReference type="PROSITE" id="PS00622">
    <property type="entry name" value="HTH_LUXR_1"/>
    <property type="match status" value="1"/>
</dbReference>
<dbReference type="SUPFAM" id="SSF88659">
    <property type="entry name" value="Sigma3 and sigma4 domains of RNA polymerase sigma factors"/>
    <property type="match status" value="1"/>
</dbReference>
<dbReference type="PIRSF" id="PIRSF002939">
    <property type="entry name" value="RNA_polymerase_sigma-H_factor"/>
    <property type="match status" value="1"/>
</dbReference>
<evidence type="ECO:0000256" key="1">
    <source>
        <dbReference type="ARBA" id="ARBA00023015"/>
    </source>
</evidence>
<dbReference type="InterPro" id="IPR013249">
    <property type="entry name" value="RNA_pol_sigma70_r4_t2"/>
</dbReference>
<protein>
    <submittedName>
        <fullName evidence="7">RNA polymerase sigma-H factor</fullName>
    </submittedName>
</protein>
<dbReference type="PANTHER" id="PTHR30385:SF1">
    <property type="entry name" value="RNA POLYMERASE SIGMA-H FACTOR"/>
    <property type="match status" value="1"/>
</dbReference>
<dbReference type="GO" id="GO:0006352">
    <property type="term" value="P:DNA-templated transcription initiation"/>
    <property type="evidence" value="ECO:0007669"/>
    <property type="project" value="InterPro"/>
</dbReference>
<sequence>MSVIIEKKRMENYTHMEDVILVGKIHNGDEDALDFLIKKYRCVVQSNALKYFLTGGDKEDVFQEGMIGLYKAIQDYKNCKKASFRSFAELCITRQIITAVKAAIRQKHSPLNNYVSFYTPIYQGESEQALIDLIPEQRQNDPVTILIKSEEICEIELILTEVLSELESSVVELYLEGKTYFEISKELNIHKKTIDNALQRVKRKLERYFESRRLEAE</sequence>
<dbReference type="GO" id="GO:0003677">
    <property type="term" value="F:DNA binding"/>
    <property type="evidence" value="ECO:0007669"/>
    <property type="project" value="UniProtKB-KW"/>
</dbReference>
<proteinExistence type="predicted"/>
<evidence type="ECO:0000256" key="3">
    <source>
        <dbReference type="ARBA" id="ARBA00023125"/>
    </source>
</evidence>
<feature type="domain" description="HTH luxR-type" evidence="5">
    <location>
        <begin position="177"/>
        <end position="204"/>
    </location>
</feature>
<dbReference type="Pfam" id="PF08281">
    <property type="entry name" value="Sigma70_r4_2"/>
    <property type="match status" value="1"/>
</dbReference>
<evidence type="ECO:0000313" key="8">
    <source>
        <dbReference type="Proteomes" id="UP000789326"/>
    </source>
</evidence>
<keyword evidence="1" id="KW-0805">Transcription regulation</keyword>
<reference evidence="7" key="1">
    <citation type="submission" date="2021-11" db="EMBL/GenBank/DDBJ databases">
        <authorList>
            <person name="Bulgarelli D."/>
        </authorList>
    </citation>
    <scope>NUCLEOTIDE SEQUENCE</scope>
    <source>
        <strain evidence="7">Bi133</strain>
    </source>
</reference>
<dbReference type="GO" id="GO:0016987">
    <property type="term" value="F:sigma factor activity"/>
    <property type="evidence" value="ECO:0007669"/>
    <property type="project" value="UniProtKB-KW"/>
</dbReference>
<dbReference type="InterPro" id="IPR036388">
    <property type="entry name" value="WH-like_DNA-bd_sf"/>
</dbReference>
<accession>A0A9W4KWZ3</accession>
<dbReference type="InterPro" id="IPR013325">
    <property type="entry name" value="RNA_pol_sigma_r2"/>
</dbReference>
<evidence type="ECO:0000256" key="4">
    <source>
        <dbReference type="ARBA" id="ARBA00023163"/>
    </source>
</evidence>
<dbReference type="RefSeq" id="WP_230302170.1">
    <property type="nucleotide sequence ID" value="NZ_CAKKMG010000031.1"/>
</dbReference>